<evidence type="ECO:0000256" key="3">
    <source>
        <dbReference type="ARBA" id="ARBA00022827"/>
    </source>
</evidence>
<dbReference type="OrthoDB" id="16820at2759"/>
<comment type="caution">
    <text evidence="8">The sequence shown here is derived from an EMBL/GenBank/DDBJ whole genome shotgun (WGS) entry which is preliminary data.</text>
</comment>
<organism evidence="8 9">
    <name type="scientific">Penicillium expansum</name>
    <name type="common">Blue mold rot fungus</name>
    <dbReference type="NCBI Taxonomy" id="27334"/>
    <lineage>
        <taxon>Eukaryota</taxon>
        <taxon>Fungi</taxon>
        <taxon>Dikarya</taxon>
        <taxon>Ascomycota</taxon>
        <taxon>Pezizomycotina</taxon>
        <taxon>Eurotiomycetes</taxon>
        <taxon>Eurotiomycetidae</taxon>
        <taxon>Eurotiales</taxon>
        <taxon>Aspergillaceae</taxon>
        <taxon>Penicillium</taxon>
    </lineage>
</organism>
<feature type="domain" description="FAD-binding" evidence="7">
    <location>
        <begin position="99"/>
        <end position="135"/>
    </location>
</feature>
<evidence type="ECO:0000259" key="7">
    <source>
        <dbReference type="Pfam" id="PF01494"/>
    </source>
</evidence>
<evidence type="ECO:0000313" key="9">
    <source>
        <dbReference type="Proteomes" id="UP000030143"/>
    </source>
</evidence>
<dbReference type="STRING" id="27334.A0A0A2I9D1"/>
<proteinExistence type="inferred from homology"/>
<dbReference type="GO" id="GO:0071949">
    <property type="term" value="F:FAD binding"/>
    <property type="evidence" value="ECO:0007669"/>
    <property type="project" value="InterPro"/>
</dbReference>
<keyword evidence="9" id="KW-1185">Reference proteome</keyword>
<protein>
    <submittedName>
        <fullName evidence="8">Monooxygenase, FAD-binding</fullName>
    </submittedName>
</protein>
<dbReference type="InterPro" id="IPR002938">
    <property type="entry name" value="FAD-bd"/>
</dbReference>
<dbReference type="Gene3D" id="3.50.50.60">
    <property type="entry name" value="FAD/NAD(P)-binding domain"/>
    <property type="match status" value="1"/>
</dbReference>
<dbReference type="PhylomeDB" id="A0A0A2I9D1"/>
<evidence type="ECO:0000256" key="6">
    <source>
        <dbReference type="SAM" id="MobiDB-lite"/>
    </source>
</evidence>
<feature type="compositionally biased region" description="Basic and acidic residues" evidence="6">
    <location>
        <begin position="256"/>
        <end position="265"/>
    </location>
</feature>
<evidence type="ECO:0000313" key="8">
    <source>
        <dbReference type="EMBL" id="KGO62140.1"/>
    </source>
</evidence>
<keyword evidence="3" id="KW-0274">FAD</keyword>
<evidence type="ECO:0000256" key="4">
    <source>
        <dbReference type="ARBA" id="ARBA00023002"/>
    </source>
</evidence>
<keyword evidence="2" id="KW-0285">Flavoprotein</keyword>
<dbReference type="EMBL" id="JQFZ01000024">
    <property type="protein sequence ID" value="KGO62140.1"/>
    <property type="molecule type" value="Genomic_DNA"/>
</dbReference>
<dbReference type="AlphaFoldDB" id="A0A0A2I9D1"/>
<dbReference type="HOGENOM" id="CLU_1050121_0_0_1"/>
<dbReference type="PANTHER" id="PTHR13789:SF236">
    <property type="entry name" value="MONOOXYGENASE, PUTATIVE (AFU_ORTHOLOGUE AFUA_6G12060)-RELATED"/>
    <property type="match status" value="1"/>
</dbReference>
<dbReference type="RefSeq" id="XP_016602775.1">
    <property type="nucleotide sequence ID" value="XM_016738573.1"/>
</dbReference>
<dbReference type="PANTHER" id="PTHR13789">
    <property type="entry name" value="MONOOXYGENASE"/>
    <property type="match status" value="1"/>
</dbReference>
<evidence type="ECO:0000256" key="1">
    <source>
        <dbReference type="ARBA" id="ARBA00007992"/>
    </source>
</evidence>
<gene>
    <name evidence="8" type="ORF">PEX2_012960</name>
</gene>
<dbReference type="SUPFAM" id="SSF51905">
    <property type="entry name" value="FAD/NAD(P)-binding domain"/>
    <property type="match status" value="1"/>
</dbReference>
<dbReference type="InterPro" id="IPR050493">
    <property type="entry name" value="FAD-dep_Monooxygenase_BioMet"/>
</dbReference>
<sequence>MHRDTTTTAKAAKASLANDAADIENDVELENTAGIPPEMKRNFSLWSLLFMCCCTSTTWEALTSTMSQALSSGGSSSMDRLVDYKLVWRDPIPTWLSKSNKLAVMGDAAHCHLPTSAQGACQAVEDAFCMASCLQNAEGDVPLALQVFERIRFNRSHVIHMSSISNRDAAHSTDWTPELAAKLPDSVSIPHDDWIIEYDVAEETEKHFSRIAEEVMSGKQGTIEELSLPAGGSFAVLDEIKNRKDEPKGPILETINKQEQKQAAT</sequence>
<evidence type="ECO:0000256" key="5">
    <source>
        <dbReference type="ARBA" id="ARBA00023033"/>
    </source>
</evidence>
<keyword evidence="5 8" id="KW-0503">Monooxygenase</keyword>
<comment type="similarity">
    <text evidence="1">Belongs to the paxM FAD-dependent monooxygenase family.</text>
</comment>
<dbReference type="GO" id="GO:0004497">
    <property type="term" value="F:monooxygenase activity"/>
    <property type="evidence" value="ECO:0007669"/>
    <property type="project" value="UniProtKB-KW"/>
</dbReference>
<accession>A0A0A2I9D1</accession>
<name>A0A0A2I9D1_PENEN</name>
<reference evidence="8 9" key="1">
    <citation type="journal article" date="2015" name="Mol. Plant Microbe Interact.">
        <title>Genome, transcriptome, and functional analyses of Penicillium expansum provide new insights into secondary metabolism and pathogenicity.</title>
        <authorList>
            <person name="Ballester A.R."/>
            <person name="Marcet-Houben M."/>
            <person name="Levin E."/>
            <person name="Sela N."/>
            <person name="Selma-Lazaro C."/>
            <person name="Carmona L."/>
            <person name="Wisniewski M."/>
            <person name="Droby S."/>
            <person name="Gonzalez-Candelas L."/>
            <person name="Gabaldon T."/>
        </authorList>
    </citation>
    <scope>NUCLEOTIDE SEQUENCE [LARGE SCALE GENOMIC DNA]</scope>
    <source>
        <strain evidence="8 9">MD-8</strain>
    </source>
</reference>
<dbReference type="Proteomes" id="UP000030143">
    <property type="component" value="Unassembled WGS sequence"/>
</dbReference>
<dbReference type="InterPro" id="IPR036188">
    <property type="entry name" value="FAD/NAD-bd_sf"/>
</dbReference>
<dbReference type="VEuPathDB" id="FungiDB:PEXP_059010"/>
<evidence type="ECO:0000256" key="2">
    <source>
        <dbReference type="ARBA" id="ARBA00022630"/>
    </source>
</evidence>
<keyword evidence="4" id="KW-0560">Oxidoreductase</keyword>
<dbReference type="Pfam" id="PF01494">
    <property type="entry name" value="FAD_binding_3"/>
    <property type="match status" value="1"/>
</dbReference>
<dbReference type="GeneID" id="27673992"/>
<feature type="region of interest" description="Disordered" evidence="6">
    <location>
        <begin position="245"/>
        <end position="265"/>
    </location>
</feature>